<comment type="caution">
    <text evidence="2">The sequence shown here is derived from an EMBL/GenBank/DDBJ whole genome shotgun (WGS) entry which is preliminary data.</text>
</comment>
<keyword evidence="3" id="KW-1185">Reference proteome</keyword>
<sequence>MYQIHHFLQTLKHRKQNPSIKLALFALVLSVATTPSTLLRTPASRAGFPLPVGGNLGPLARIVRTGLTQRPTLETAANRAEKREKCHGSEESENRRIRAKKHREIDLGSRKRERGRARVHGGSKWTYQI</sequence>
<feature type="compositionally biased region" description="Basic residues" evidence="1">
    <location>
        <begin position="111"/>
        <end position="121"/>
    </location>
</feature>
<dbReference type="Proteomes" id="UP000237105">
    <property type="component" value="Unassembled WGS sequence"/>
</dbReference>
<organism evidence="2 3">
    <name type="scientific">Parasponia andersonii</name>
    <name type="common">Sponia andersonii</name>
    <dbReference type="NCBI Taxonomy" id="3476"/>
    <lineage>
        <taxon>Eukaryota</taxon>
        <taxon>Viridiplantae</taxon>
        <taxon>Streptophyta</taxon>
        <taxon>Embryophyta</taxon>
        <taxon>Tracheophyta</taxon>
        <taxon>Spermatophyta</taxon>
        <taxon>Magnoliopsida</taxon>
        <taxon>eudicotyledons</taxon>
        <taxon>Gunneridae</taxon>
        <taxon>Pentapetalae</taxon>
        <taxon>rosids</taxon>
        <taxon>fabids</taxon>
        <taxon>Rosales</taxon>
        <taxon>Cannabaceae</taxon>
        <taxon>Parasponia</taxon>
    </lineage>
</organism>
<accession>A0A2P5E4B0</accession>
<evidence type="ECO:0000313" key="3">
    <source>
        <dbReference type="Proteomes" id="UP000237105"/>
    </source>
</evidence>
<proteinExistence type="predicted"/>
<dbReference type="AlphaFoldDB" id="A0A2P5E4B0"/>
<feature type="compositionally biased region" description="Basic and acidic residues" evidence="1">
    <location>
        <begin position="79"/>
        <end position="96"/>
    </location>
</feature>
<evidence type="ECO:0000313" key="2">
    <source>
        <dbReference type="EMBL" id="PON80372.1"/>
    </source>
</evidence>
<feature type="region of interest" description="Disordered" evidence="1">
    <location>
        <begin position="76"/>
        <end position="129"/>
    </location>
</feature>
<dbReference type="EMBL" id="JXTB01000002">
    <property type="protein sequence ID" value="PON80372.1"/>
    <property type="molecule type" value="Genomic_DNA"/>
</dbReference>
<name>A0A2P5E4B0_PARAD</name>
<reference evidence="3" key="1">
    <citation type="submission" date="2016-06" db="EMBL/GenBank/DDBJ databases">
        <title>Parallel loss of symbiosis genes in relatives of nitrogen-fixing non-legume Parasponia.</title>
        <authorList>
            <person name="Van Velzen R."/>
            <person name="Holmer R."/>
            <person name="Bu F."/>
            <person name="Rutten L."/>
            <person name="Van Zeijl A."/>
            <person name="Liu W."/>
            <person name="Santuari L."/>
            <person name="Cao Q."/>
            <person name="Sharma T."/>
            <person name="Shen D."/>
            <person name="Roswanjaya Y."/>
            <person name="Wardhani T."/>
            <person name="Kalhor M.S."/>
            <person name="Jansen J."/>
            <person name="Van den Hoogen J."/>
            <person name="Gungor B."/>
            <person name="Hartog M."/>
            <person name="Hontelez J."/>
            <person name="Verver J."/>
            <person name="Yang W.-C."/>
            <person name="Schijlen E."/>
            <person name="Repin R."/>
            <person name="Schilthuizen M."/>
            <person name="Schranz E."/>
            <person name="Heidstra R."/>
            <person name="Miyata K."/>
            <person name="Fedorova E."/>
            <person name="Kohlen W."/>
            <person name="Bisseling T."/>
            <person name="Smit S."/>
            <person name="Geurts R."/>
        </authorList>
    </citation>
    <scope>NUCLEOTIDE SEQUENCE [LARGE SCALE GENOMIC DNA]</scope>
    <source>
        <strain evidence="3">cv. WU1-14</strain>
    </source>
</reference>
<evidence type="ECO:0000256" key="1">
    <source>
        <dbReference type="SAM" id="MobiDB-lite"/>
    </source>
</evidence>
<dbReference type="OrthoDB" id="10291208at2759"/>
<protein>
    <submittedName>
        <fullName evidence="2">Uncharacterized protein</fullName>
    </submittedName>
</protein>
<gene>
    <name evidence="2" type="ORF">PanWU01x14_008220</name>
</gene>